<dbReference type="Pfam" id="PF13393">
    <property type="entry name" value="tRNA-synt_His"/>
    <property type="match status" value="1"/>
</dbReference>
<feature type="binding site" evidence="6">
    <location>
        <position position="134"/>
    </location>
    <ligand>
        <name>L-histidine</name>
        <dbReference type="ChEBI" id="CHEBI:57595"/>
    </ligand>
</feature>
<dbReference type="VEuPathDB" id="FungiDB:SPRG_15024"/>
<dbReference type="PROSITE" id="PS50862">
    <property type="entry name" value="AA_TRNA_LIGASE_II"/>
    <property type="match status" value="1"/>
</dbReference>
<evidence type="ECO:0000256" key="3">
    <source>
        <dbReference type="ARBA" id="ARBA00022741"/>
    </source>
</evidence>
<feature type="domain" description="Aminoacyl-transfer RNA synthetases class-II family profile" evidence="7">
    <location>
        <begin position="1"/>
        <end position="337"/>
    </location>
</feature>
<dbReference type="InterPro" id="IPR006195">
    <property type="entry name" value="aa-tRNA-synth_II"/>
</dbReference>
<dbReference type="InterPro" id="IPR036621">
    <property type="entry name" value="Anticodon-bd_dom_sf"/>
</dbReference>
<evidence type="ECO:0000256" key="4">
    <source>
        <dbReference type="ARBA" id="ARBA00030619"/>
    </source>
</evidence>
<feature type="binding site" evidence="6">
    <location>
        <begin position="267"/>
        <end position="268"/>
    </location>
    <ligand>
        <name>L-histidine</name>
        <dbReference type="ChEBI" id="CHEBI:57595"/>
    </ligand>
</feature>
<dbReference type="GO" id="GO:0005524">
    <property type="term" value="F:ATP binding"/>
    <property type="evidence" value="ECO:0007669"/>
    <property type="project" value="InterPro"/>
</dbReference>
<dbReference type="Gene3D" id="3.40.50.800">
    <property type="entry name" value="Anticodon-binding domain"/>
    <property type="match status" value="1"/>
</dbReference>
<dbReference type="NCBIfam" id="TIGR00442">
    <property type="entry name" value="hisS"/>
    <property type="match status" value="1"/>
</dbReference>
<dbReference type="InterPro" id="IPR015807">
    <property type="entry name" value="His-tRNA-ligase"/>
</dbReference>
<dbReference type="GO" id="GO:0004821">
    <property type="term" value="F:histidine-tRNA ligase activity"/>
    <property type="evidence" value="ECO:0007669"/>
    <property type="project" value="UniProtKB-EC"/>
</dbReference>
<accession>A0A067BXS6</accession>
<protein>
    <recommendedName>
        <fullName evidence="2">histidine--tRNA ligase</fullName>
        <ecNumber evidence="2">6.1.1.21</ecNumber>
    </recommendedName>
    <alternativeName>
        <fullName evidence="4">Histidyl-tRNA synthetase</fullName>
    </alternativeName>
</protein>
<keyword evidence="8" id="KW-0436">Ligase</keyword>
<dbReference type="GeneID" id="24136795"/>
<evidence type="ECO:0000259" key="7">
    <source>
        <dbReference type="PROSITE" id="PS50862"/>
    </source>
</evidence>
<dbReference type="Pfam" id="PF03129">
    <property type="entry name" value="HGTP_anticodon"/>
    <property type="match status" value="1"/>
</dbReference>
<feature type="binding site" evidence="6">
    <location>
        <begin position="86"/>
        <end position="88"/>
    </location>
    <ligand>
        <name>L-histidine</name>
        <dbReference type="ChEBI" id="CHEBI:57595"/>
    </ligand>
</feature>
<keyword evidence="3" id="KW-0547">Nucleotide-binding</keyword>
<evidence type="ECO:0000256" key="5">
    <source>
        <dbReference type="ARBA" id="ARBA00047639"/>
    </source>
</evidence>
<dbReference type="InterPro" id="IPR004516">
    <property type="entry name" value="HisRS/HisZ"/>
</dbReference>
<dbReference type="Proteomes" id="UP000030745">
    <property type="component" value="Unassembled WGS sequence"/>
</dbReference>
<dbReference type="InterPro" id="IPR041715">
    <property type="entry name" value="HisRS-like_core"/>
</dbReference>
<dbReference type="AlphaFoldDB" id="A0A067BXS6"/>
<evidence type="ECO:0000256" key="2">
    <source>
        <dbReference type="ARBA" id="ARBA00012815"/>
    </source>
</evidence>
<dbReference type="CDD" id="cd00773">
    <property type="entry name" value="HisRS-like_core"/>
    <property type="match status" value="1"/>
</dbReference>
<comment type="catalytic activity">
    <reaction evidence="5">
        <text>tRNA(His) + L-histidine + ATP = L-histidyl-tRNA(His) + AMP + diphosphate + H(+)</text>
        <dbReference type="Rhea" id="RHEA:17313"/>
        <dbReference type="Rhea" id="RHEA-COMP:9665"/>
        <dbReference type="Rhea" id="RHEA-COMP:9689"/>
        <dbReference type="ChEBI" id="CHEBI:15378"/>
        <dbReference type="ChEBI" id="CHEBI:30616"/>
        <dbReference type="ChEBI" id="CHEBI:33019"/>
        <dbReference type="ChEBI" id="CHEBI:57595"/>
        <dbReference type="ChEBI" id="CHEBI:78442"/>
        <dbReference type="ChEBI" id="CHEBI:78527"/>
        <dbReference type="ChEBI" id="CHEBI:456215"/>
        <dbReference type="EC" id="6.1.1.21"/>
    </reaction>
</comment>
<dbReference type="STRING" id="695850.A0A067BXS6"/>
<dbReference type="EC" id="6.1.1.21" evidence="2"/>
<dbReference type="OrthoDB" id="1906957at2759"/>
<keyword evidence="8" id="KW-0030">Aminoacyl-tRNA synthetase</keyword>
<dbReference type="GO" id="GO:0005737">
    <property type="term" value="C:cytoplasm"/>
    <property type="evidence" value="ECO:0007669"/>
    <property type="project" value="InterPro"/>
</dbReference>
<dbReference type="KEGG" id="spar:SPRG_15024"/>
<gene>
    <name evidence="8" type="ORF">SPRG_15024</name>
</gene>
<dbReference type="InterPro" id="IPR004154">
    <property type="entry name" value="Anticodon-bd"/>
</dbReference>
<evidence type="ECO:0000313" key="9">
    <source>
        <dbReference type="Proteomes" id="UP000030745"/>
    </source>
</evidence>
<feature type="binding site" evidence="6">
    <location>
        <position position="263"/>
    </location>
    <ligand>
        <name>L-histidine</name>
        <dbReference type="ChEBI" id="CHEBI:57595"/>
    </ligand>
</feature>
<evidence type="ECO:0000256" key="6">
    <source>
        <dbReference type="PIRSR" id="PIRSR001549-1"/>
    </source>
</evidence>
<dbReference type="EMBL" id="KK583370">
    <property type="protein sequence ID" value="KDO19111.1"/>
    <property type="molecule type" value="Genomic_DNA"/>
</dbReference>
<name>A0A067BXS6_SAPPC</name>
<reference evidence="8 9" key="1">
    <citation type="journal article" date="2013" name="PLoS Genet.">
        <title>Distinctive expansion of potential virulence genes in the genome of the oomycete fish pathogen Saprolegnia parasitica.</title>
        <authorList>
            <person name="Jiang R.H."/>
            <person name="de Bruijn I."/>
            <person name="Haas B.J."/>
            <person name="Belmonte R."/>
            <person name="Lobach L."/>
            <person name="Christie J."/>
            <person name="van den Ackerveken G."/>
            <person name="Bottin A."/>
            <person name="Bulone V."/>
            <person name="Diaz-Moreno S.M."/>
            <person name="Dumas B."/>
            <person name="Fan L."/>
            <person name="Gaulin E."/>
            <person name="Govers F."/>
            <person name="Grenville-Briggs L.J."/>
            <person name="Horner N.R."/>
            <person name="Levin J.Z."/>
            <person name="Mammella M."/>
            <person name="Meijer H.J."/>
            <person name="Morris P."/>
            <person name="Nusbaum C."/>
            <person name="Oome S."/>
            <person name="Phillips A.J."/>
            <person name="van Rooyen D."/>
            <person name="Rzeszutek E."/>
            <person name="Saraiva M."/>
            <person name="Secombes C.J."/>
            <person name="Seidl M.F."/>
            <person name="Snel B."/>
            <person name="Stassen J.H."/>
            <person name="Sykes S."/>
            <person name="Tripathy S."/>
            <person name="van den Berg H."/>
            <person name="Vega-Arreguin J.C."/>
            <person name="Wawra S."/>
            <person name="Young S.K."/>
            <person name="Zeng Q."/>
            <person name="Dieguez-Uribeondo J."/>
            <person name="Russ C."/>
            <person name="Tyler B.M."/>
            <person name="van West P."/>
        </authorList>
    </citation>
    <scope>NUCLEOTIDE SEQUENCE [LARGE SCALE GENOMIC DNA]</scope>
    <source>
        <strain evidence="8 9">CBS 223.65</strain>
    </source>
</reference>
<dbReference type="Gene3D" id="3.30.930.10">
    <property type="entry name" value="Bira Bifunctional Protein, Domain 2"/>
    <property type="match status" value="1"/>
</dbReference>
<proteinExistence type="inferred from homology"/>
<keyword evidence="9" id="KW-1185">Reference proteome</keyword>
<dbReference type="PIRSF" id="PIRSF001549">
    <property type="entry name" value="His-tRNA_synth"/>
    <property type="match status" value="1"/>
</dbReference>
<organism evidence="8 9">
    <name type="scientific">Saprolegnia parasitica (strain CBS 223.65)</name>
    <dbReference type="NCBI Taxonomy" id="695850"/>
    <lineage>
        <taxon>Eukaryota</taxon>
        <taxon>Sar</taxon>
        <taxon>Stramenopiles</taxon>
        <taxon>Oomycota</taxon>
        <taxon>Saprolegniomycetes</taxon>
        <taxon>Saprolegniales</taxon>
        <taxon>Saprolegniaceae</taxon>
        <taxon>Saprolegnia</taxon>
    </lineage>
</organism>
<dbReference type="SUPFAM" id="SSF52954">
    <property type="entry name" value="Class II aaRS ABD-related"/>
    <property type="match status" value="1"/>
</dbReference>
<comment type="similarity">
    <text evidence="1">Belongs to the class-II aminoacyl-tRNA synthetase family.</text>
</comment>
<dbReference type="OMA" id="CEAVQGI"/>
<dbReference type="PANTHER" id="PTHR43707">
    <property type="entry name" value="HISTIDYL-TRNA SYNTHETASE"/>
    <property type="match status" value="1"/>
</dbReference>
<evidence type="ECO:0000313" key="8">
    <source>
        <dbReference type="EMBL" id="KDO19111.1"/>
    </source>
</evidence>
<dbReference type="InterPro" id="IPR045864">
    <property type="entry name" value="aa-tRNA-synth_II/BPL/LPL"/>
</dbReference>
<dbReference type="RefSeq" id="XP_012210183.1">
    <property type="nucleotide sequence ID" value="XM_012354793.1"/>
</dbReference>
<dbReference type="PANTHER" id="PTHR43707:SF1">
    <property type="entry name" value="HISTIDINE--TRNA LIGASE, MITOCHONDRIAL-RELATED"/>
    <property type="match status" value="1"/>
</dbReference>
<dbReference type="HAMAP" id="MF_00127">
    <property type="entry name" value="His_tRNA_synth"/>
    <property type="match status" value="1"/>
</dbReference>
<dbReference type="SMR" id="A0A067BXS6"/>
<feature type="binding site" evidence="6">
    <location>
        <position position="130"/>
    </location>
    <ligand>
        <name>L-histidine</name>
        <dbReference type="ChEBI" id="CHEBI:57595"/>
    </ligand>
</feature>
<sequence length="430" mass="47402">MKQAKKVLAGVRGTRDLWPTELQKQLHVTSALASTAKRYGFSPVQTPTIEPTDLFHRSLGDGSDIVMKEMYTFQDNSQNSLTLRPEGTAGVIRSMISSGLQYNGPHKVYYHGSMFRYERPQRGRYREFQQFGVEHIGSAGPTTDVEVIALARDSLARLGLADRVSLEINTLGCHDSRQRYRKVLEAFLVQYQSELSVDSQQRLERGSVLRILDSKCENDQRILASAPRLHQHLSDDARKRFDAVQSHLAALNINSHLNDGLVRGLDYYSHTVFEFVELKPETGAKGIAVLAGGCYDDLVATLGGPPTACVGWAAGVERLCLLSEMTPHSPTTIAVVPIASGDASAVRDHALRVTKTLRDAGHIVHFCDGSTMKKQMKMADGFQCAYAVLLGEDELTQAQATVKHLLERRQQVVALSDLSTYFASTATIVA</sequence>
<dbReference type="GO" id="GO:0006427">
    <property type="term" value="P:histidyl-tRNA aminoacylation"/>
    <property type="evidence" value="ECO:0007669"/>
    <property type="project" value="InterPro"/>
</dbReference>
<feature type="binding site" evidence="6">
    <location>
        <position position="116"/>
    </location>
    <ligand>
        <name>L-histidine</name>
        <dbReference type="ChEBI" id="CHEBI:57595"/>
    </ligand>
</feature>
<dbReference type="SUPFAM" id="SSF55681">
    <property type="entry name" value="Class II aaRS and biotin synthetases"/>
    <property type="match status" value="1"/>
</dbReference>
<evidence type="ECO:0000256" key="1">
    <source>
        <dbReference type="ARBA" id="ARBA00008226"/>
    </source>
</evidence>